<dbReference type="OrthoDB" id="9791324at2"/>
<evidence type="ECO:0000256" key="5">
    <source>
        <dbReference type="ARBA" id="ARBA00022692"/>
    </source>
</evidence>
<evidence type="ECO:0000256" key="9">
    <source>
        <dbReference type="RuleBase" id="RU369079"/>
    </source>
</evidence>
<dbReference type="Pfam" id="PF04290">
    <property type="entry name" value="DctQ"/>
    <property type="match status" value="1"/>
</dbReference>
<reference evidence="11 12" key="1">
    <citation type="submission" date="2017-01" db="EMBL/GenBank/DDBJ databases">
        <title>Genome sequencing of Rhodoferax fermentans JCM 7819.</title>
        <authorList>
            <person name="Kim Y.J."/>
            <person name="Farh M.E.-A."/>
            <person name="Yang D.-C."/>
        </authorList>
    </citation>
    <scope>NUCLEOTIDE SEQUENCE [LARGE SCALE GENOMIC DNA]</scope>
    <source>
        <strain evidence="11 12">JCM 7819</strain>
    </source>
</reference>
<keyword evidence="5 9" id="KW-0812">Transmembrane</keyword>
<keyword evidence="6 9" id="KW-1133">Transmembrane helix</keyword>
<comment type="subcellular location">
    <subcellularLocation>
        <location evidence="1 9">Cell inner membrane</location>
        <topology evidence="1 9">Multi-pass membrane protein</topology>
    </subcellularLocation>
</comment>
<feature type="transmembrane region" description="Helical" evidence="9">
    <location>
        <begin position="48"/>
        <end position="66"/>
    </location>
</feature>
<name>A0A1T1AR16_RHOFE</name>
<feature type="transmembrane region" description="Helical" evidence="9">
    <location>
        <begin position="129"/>
        <end position="152"/>
    </location>
</feature>
<dbReference type="PANTHER" id="PTHR35011:SF2">
    <property type="entry name" value="2,3-DIKETO-L-GULONATE TRAP TRANSPORTER SMALL PERMEASE PROTEIN YIAM"/>
    <property type="match status" value="1"/>
</dbReference>
<dbReference type="GO" id="GO:0015740">
    <property type="term" value="P:C4-dicarboxylate transport"/>
    <property type="evidence" value="ECO:0007669"/>
    <property type="project" value="TreeGrafter"/>
</dbReference>
<gene>
    <name evidence="11" type="ORF">RF819_06595</name>
</gene>
<evidence type="ECO:0000256" key="8">
    <source>
        <dbReference type="ARBA" id="ARBA00038436"/>
    </source>
</evidence>
<feature type="domain" description="Tripartite ATP-independent periplasmic transporters DctQ component" evidence="10">
    <location>
        <begin position="24"/>
        <end position="153"/>
    </location>
</feature>
<evidence type="ECO:0000259" key="10">
    <source>
        <dbReference type="Pfam" id="PF04290"/>
    </source>
</evidence>
<organism evidence="11 12">
    <name type="scientific">Rhodoferax fermentans</name>
    <dbReference type="NCBI Taxonomy" id="28066"/>
    <lineage>
        <taxon>Bacteria</taxon>
        <taxon>Pseudomonadati</taxon>
        <taxon>Pseudomonadota</taxon>
        <taxon>Betaproteobacteria</taxon>
        <taxon>Burkholderiales</taxon>
        <taxon>Comamonadaceae</taxon>
        <taxon>Rhodoferax</taxon>
    </lineage>
</organism>
<dbReference type="AlphaFoldDB" id="A0A1T1AR16"/>
<evidence type="ECO:0000256" key="7">
    <source>
        <dbReference type="ARBA" id="ARBA00023136"/>
    </source>
</evidence>
<proteinExistence type="inferred from homology"/>
<keyword evidence="4 9" id="KW-0997">Cell inner membrane</keyword>
<evidence type="ECO:0000256" key="3">
    <source>
        <dbReference type="ARBA" id="ARBA00022475"/>
    </source>
</evidence>
<comment type="function">
    <text evidence="9">Part of the tripartite ATP-independent periplasmic (TRAP) transport system.</text>
</comment>
<evidence type="ECO:0000313" key="12">
    <source>
        <dbReference type="Proteomes" id="UP000190750"/>
    </source>
</evidence>
<sequence length="176" mass="19504">MMRLLRTVIDRLLQAGLIISFTVLALCVIWQVISRYALGNPSIFTEEVSRFAVIWLSLLGTAYACGRLEHMAYDMLAEKLQGQALLTHMRAVAALVLAFSATVFLYGGLKLVLRAFQVEQFSATLEVPMGYVYSCIPIAGACIVFYEIAILVNPASFRRANEVEEAIEHVNKELAA</sequence>
<dbReference type="InterPro" id="IPR007387">
    <property type="entry name" value="TRAP_DctQ"/>
</dbReference>
<comment type="subunit">
    <text evidence="9">The complex comprises the extracytoplasmic solute receptor protein and the two transmembrane proteins.</text>
</comment>
<feature type="transmembrane region" description="Helical" evidence="9">
    <location>
        <begin position="87"/>
        <end position="109"/>
    </location>
</feature>
<dbReference type="GO" id="GO:0022857">
    <property type="term" value="F:transmembrane transporter activity"/>
    <property type="evidence" value="ECO:0007669"/>
    <property type="project" value="UniProtKB-UniRule"/>
</dbReference>
<keyword evidence="12" id="KW-1185">Reference proteome</keyword>
<accession>A0A1T1AR16</accession>
<evidence type="ECO:0000256" key="6">
    <source>
        <dbReference type="ARBA" id="ARBA00022989"/>
    </source>
</evidence>
<dbReference type="Proteomes" id="UP000190750">
    <property type="component" value="Unassembled WGS sequence"/>
</dbReference>
<protein>
    <recommendedName>
        <fullName evidence="9">TRAP transporter small permease protein</fullName>
    </recommendedName>
</protein>
<feature type="transmembrane region" description="Helical" evidence="9">
    <location>
        <begin position="12"/>
        <end position="33"/>
    </location>
</feature>
<dbReference type="STRING" id="28066.RF819_06595"/>
<evidence type="ECO:0000256" key="4">
    <source>
        <dbReference type="ARBA" id="ARBA00022519"/>
    </source>
</evidence>
<evidence type="ECO:0000256" key="1">
    <source>
        <dbReference type="ARBA" id="ARBA00004429"/>
    </source>
</evidence>
<comment type="caution">
    <text evidence="11">The sequence shown here is derived from an EMBL/GenBank/DDBJ whole genome shotgun (WGS) entry which is preliminary data.</text>
</comment>
<dbReference type="PANTHER" id="PTHR35011">
    <property type="entry name" value="2,3-DIKETO-L-GULONATE TRAP TRANSPORTER SMALL PERMEASE PROTEIN YIAM"/>
    <property type="match status" value="1"/>
</dbReference>
<dbReference type="RefSeq" id="WP_078364238.1">
    <property type="nucleotide sequence ID" value="NZ_MTJN01000002.1"/>
</dbReference>
<dbReference type="EMBL" id="MTJN01000002">
    <property type="protein sequence ID" value="OOV06443.1"/>
    <property type="molecule type" value="Genomic_DNA"/>
</dbReference>
<dbReference type="InterPro" id="IPR055348">
    <property type="entry name" value="DctQ"/>
</dbReference>
<dbReference type="GO" id="GO:0005886">
    <property type="term" value="C:plasma membrane"/>
    <property type="evidence" value="ECO:0007669"/>
    <property type="project" value="UniProtKB-SubCell"/>
</dbReference>
<evidence type="ECO:0000313" key="11">
    <source>
        <dbReference type="EMBL" id="OOV06443.1"/>
    </source>
</evidence>
<keyword evidence="2 9" id="KW-0813">Transport</keyword>
<evidence type="ECO:0000256" key="2">
    <source>
        <dbReference type="ARBA" id="ARBA00022448"/>
    </source>
</evidence>
<keyword evidence="3" id="KW-1003">Cell membrane</keyword>
<keyword evidence="7 9" id="KW-0472">Membrane</keyword>
<comment type="similarity">
    <text evidence="8 9">Belongs to the TRAP transporter small permease family.</text>
</comment>